<keyword evidence="1" id="KW-1133">Transmembrane helix</keyword>
<dbReference type="InterPro" id="IPR013783">
    <property type="entry name" value="Ig-like_fold"/>
</dbReference>
<dbReference type="Ensembl" id="ENSLOCT00000006264.1">
    <property type="protein sequence ID" value="ENSLOCP00000006256.1"/>
    <property type="gene ID" value="ENSLOCG00000005198.1"/>
</dbReference>
<dbReference type="HOGENOM" id="CLU_1156062_0_0_1"/>
<keyword evidence="3" id="KW-1185">Reference proteome</keyword>
<dbReference type="InParanoid" id="W5MCZ7"/>
<dbReference type="EMBL" id="AHAT01018367">
    <property type="status" value="NOT_ANNOTATED_CDS"/>
    <property type="molecule type" value="Genomic_DNA"/>
</dbReference>
<organism evidence="2 3">
    <name type="scientific">Lepisosteus oculatus</name>
    <name type="common">Spotted gar</name>
    <dbReference type="NCBI Taxonomy" id="7918"/>
    <lineage>
        <taxon>Eukaryota</taxon>
        <taxon>Metazoa</taxon>
        <taxon>Chordata</taxon>
        <taxon>Craniata</taxon>
        <taxon>Vertebrata</taxon>
        <taxon>Euteleostomi</taxon>
        <taxon>Actinopterygii</taxon>
        <taxon>Neopterygii</taxon>
        <taxon>Holostei</taxon>
        <taxon>Semionotiformes</taxon>
        <taxon>Lepisosteidae</taxon>
        <taxon>Lepisosteus</taxon>
    </lineage>
</organism>
<reference evidence="3" key="1">
    <citation type="submission" date="2011-12" db="EMBL/GenBank/DDBJ databases">
        <title>The Draft Genome of Lepisosteus oculatus.</title>
        <authorList>
            <consortium name="The Broad Institute Genome Assembly &amp; Analysis Group"/>
            <consortium name="Computational R&amp;D Group"/>
            <consortium name="and Sequencing Platform"/>
            <person name="Di Palma F."/>
            <person name="Alfoldi J."/>
            <person name="Johnson J."/>
            <person name="Berlin A."/>
            <person name="Gnerre S."/>
            <person name="Jaffe D."/>
            <person name="MacCallum I."/>
            <person name="Young S."/>
            <person name="Walker B.J."/>
            <person name="Lander E.S."/>
            <person name="Lindblad-Toh K."/>
        </authorList>
    </citation>
    <scope>NUCLEOTIDE SEQUENCE [LARGE SCALE GENOMIC DNA]</scope>
</reference>
<reference evidence="2" key="3">
    <citation type="submission" date="2025-09" db="UniProtKB">
        <authorList>
            <consortium name="Ensembl"/>
        </authorList>
    </citation>
    <scope>IDENTIFICATION</scope>
</reference>
<keyword evidence="1" id="KW-0812">Transmembrane</keyword>
<name>W5MCZ7_LEPOC</name>
<sequence>MNPPKPAVRPDIMVPVEAFSRTKPGQTFSITKQPPENSDVLPPCKINDLMAVFENQTVRLSWTAPGDDLDKGTAAEYKIKMGENVFDLRDSFESAFQVNPTHVTPSPAGTREELEQPIEGMDQMNGTIVYFAICAVDENGLMSEMSNIAQVAIIEPLVPAGPELKVLLSQDNGEDSDSDSDSNDGGLGSVSVVGIAVTTTILSVCLVLGLIGLFMHKREQGDYTLRDGPEVERVPMASNV</sequence>
<evidence type="ECO:0008006" key="4">
    <source>
        <dbReference type="Google" id="ProtNLM"/>
    </source>
</evidence>
<evidence type="ECO:0000313" key="3">
    <source>
        <dbReference type="Proteomes" id="UP000018468"/>
    </source>
</evidence>
<reference evidence="2" key="2">
    <citation type="submission" date="2025-08" db="UniProtKB">
        <authorList>
            <consortium name="Ensembl"/>
        </authorList>
    </citation>
    <scope>IDENTIFICATION</scope>
</reference>
<dbReference type="GeneTree" id="ENSGT00940000154682"/>
<accession>W5MCZ7</accession>
<dbReference type="AlphaFoldDB" id="W5MCZ7"/>
<evidence type="ECO:0000256" key="1">
    <source>
        <dbReference type="SAM" id="Phobius"/>
    </source>
</evidence>
<dbReference type="EMBL" id="AHAT01018365">
    <property type="status" value="NOT_ANNOTATED_CDS"/>
    <property type="molecule type" value="Genomic_DNA"/>
</dbReference>
<keyword evidence="1" id="KW-0472">Membrane</keyword>
<dbReference type="Proteomes" id="UP000018468">
    <property type="component" value="Linkage group LG10"/>
</dbReference>
<dbReference type="STRING" id="7918.ENSLOCP00000006256"/>
<feature type="transmembrane region" description="Helical" evidence="1">
    <location>
        <begin position="192"/>
        <end position="215"/>
    </location>
</feature>
<dbReference type="eggNOG" id="ENOG502QRRD">
    <property type="taxonomic scope" value="Eukaryota"/>
</dbReference>
<dbReference type="Gene3D" id="2.60.40.10">
    <property type="entry name" value="Immunoglobulins"/>
    <property type="match status" value="1"/>
</dbReference>
<evidence type="ECO:0000313" key="2">
    <source>
        <dbReference type="Ensembl" id="ENSLOCP00000006256.1"/>
    </source>
</evidence>
<proteinExistence type="predicted"/>
<dbReference type="Bgee" id="ENSLOCG00000005198">
    <property type="expression patterns" value="Expressed in intestine"/>
</dbReference>
<protein>
    <recommendedName>
        <fullName evidence="4">Fibronectin type-III domain-containing protein</fullName>
    </recommendedName>
</protein>
<dbReference type="EMBL" id="AHAT01018366">
    <property type="status" value="NOT_ANNOTATED_CDS"/>
    <property type="molecule type" value="Genomic_DNA"/>
</dbReference>